<dbReference type="PANTHER" id="PTHR43179">
    <property type="entry name" value="RHAMNOSYLTRANSFERASE WBBL"/>
    <property type="match status" value="1"/>
</dbReference>
<dbReference type="EMBL" id="NFIJ01000007">
    <property type="protein sequence ID" value="OUO05410.1"/>
    <property type="molecule type" value="Genomic_DNA"/>
</dbReference>
<protein>
    <submittedName>
        <fullName evidence="5">Glycosyl transferase family 2</fullName>
    </submittedName>
</protein>
<dbReference type="AlphaFoldDB" id="A0A9Q5SRJ5"/>
<evidence type="ECO:0000256" key="3">
    <source>
        <dbReference type="ARBA" id="ARBA00022679"/>
    </source>
</evidence>
<keyword evidence="3 5" id="KW-0808">Transferase</keyword>
<feature type="domain" description="Glycosyltransferase 2-like" evidence="4">
    <location>
        <begin position="22"/>
        <end position="140"/>
    </location>
</feature>
<gene>
    <name evidence="5" type="ORF">B5F96_08590</name>
</gene>
<proteinExistence type="inferred from homology"/>
<dbReference type="Pfam" id="PF00535">
    <property type="entry name" value="Glycos_transf_2"/>
    <property type="match status" value="1"/>
</dbReference>
<sequence length="354" mass="40600">MKTNENFQLSTFNFQLNKRLAVVILNWNGRALMEEYLPSVVAYTPDEWADVIVADNGSTDDSIEMLKTKFPTVGIIRLDKNYGFAEGYNQALKHIGHEYTVLLNSDVEVTPGWLDAPVAAMDTDKTIAGVQPKIRALRNKEYFEYAGAAGGYMDRYGYPYCRGRVLHVVEKDTGQYDTPADLLWATGACLFVQTAVYKEVGGLDAGFFAHQEEIDMCWRLRSRGYRLVCTPSSVVYHVGGATLNVESPRKTFLNFRNNLLMLYKNLPEKDLKHVMRARFWLDYIAAAKFLLTGHYPNARAVYEARKAFHELKPSYELVRRENLAKTKLSDIPELRKRSLIIDFYLQRKKKFTEL</sequence>
<dbReference type="Gene3D" id="3.90.550.10">
    <property type="entry name" value="Spore Coat Polysaccharide Biosynthesis Protein SpsA, Chain A"/>
    <property type="match status" value="1"/>
</dbReference>
<name>A0A9Q5SRJ5_9BACT</name>
<dbReference type="CDD" id="cd04186">
    <property type="entry name" value="GT_2_like_c"/>
    <property type="match status" value="1"/>
</dbReference>
<dbReference type="PANTHER" id="PTHR43179:SF12">
    <property type="entry name" value="GALACTOFURANOSYLTRANSFERASE GLFT2"/>
    <property type="match status" value="1"/>
</dbReference>
<dbReference type="InterPro" id="IPR001173">
    <property type="entry name" value="Glyco_trans_2-like"/>
</dbReference>
<dbReference type="RefSeq" id="WP_021863055.1">
    <property type="nucleotide sequence ID" value="NZ_CAJLBM010000020.1"/>
</dbReference>
<reference evidence="6" key="1">
    <citation type="submission" date="2017-04" db="EMBL/GenBank/DDBJ databases">
        <title>Function of individual gut microbiota members based on whole genome sequencing of pure cultures obtained from chicken caecum.</title>
        <authorList>
            <person name="Medvecky M."/>
            <person name="Cejkova D."/>
            <person name="Polansky O."/>
            <person name="Karasova D."/>
            <person name="Kubasova T."/>
            <person name="Cizek A."/>
            <person name="Rychlik I."/>
        </authorList>
    </citation>
    <scope>NUCLEOTIDE SEQUENCE [LARGE SCALE GENOMIC DNA]</scope>
    <source>
        <strain evidence="6">An42</strain>
    </source>
</reference>
<evidence type="ECO:0000256" key="1">
    <source>
        <dbReference type="ARBA" id="ARBA00006739"/>
    </source>
</evidence>
<keyword evidence="2" id="KW-0328">Glycosyltransferase</keyword>
<dbReference type="GO" id="GO:0016757">
    <property type="term" value="F:glycosyltransferase activity"/>
    <property type="evidence" value="ECO:0007669"/>
    <property type="project" value="UniProtKB-KW"/>
</dbReference>
<evidence type="ECO:0000313" key="6">
    <source>
        <dbReference type="Proteomes" id="UP000195975"/>
    </source>
</evidence>
<evidence type="ECO:0000259" key="4">
    <source>
        <dbReference type="Pfam" id="PF00535"/>
    </source>
</evidence>
<dbReference type="InterPro" id="IPR029044">
    <property type="entry name" value="Nucleotide-diphossugar_trans"/>
</dbReference>
<comment type="caution">
    <text evidence="5">The sequence shown here is derived from an EMBL/GenBank/DDBJ whole genome shotgun (WGS) entry which is preliminary data.</text>
</comment>
<dbReference type="SUPFAM" id="SSF53448">
    <property type="entry name" value="Nucleotide-diphospho-sugar transferases"/>
    <property type="match status" value="1"/>
</dbReference>
<evidence type="ECO:0000256" key="2">
    <source>
        <dbReference type="ARBA" id="ARBA00022676"/>
    </source>
</evidence>
<organism evidence="5 6">
    <name type="scientific">Parabacteroides johnsonii</name>
    <dbReference type="NCBI Taxonomy" id="387661"/>
    <lineage>
        <taxon>Bacteria</taxon>
        <taxon>Pseudomonadati</taxon>
        <taxon>Bacteroidota</taxon>
        <taxon>Bacteroidia</taxon>
        <taxon>Bacteroidales</taxon>
        <taxon>Tannerellaceae</taxon>
        <taxon>Parabacteroides</taxon>
    </lineage>
</organism>
<accession>A0A9Q5SRJ5</accession>
<dbReference type="Proteomes" id="UP000195975">
    <property type="component" value="Unassembled WGS sequence"/>
</dbReference>
<comment type="similarity">
    <text evidence="1">Belongs to the glycosyltransferase 2 family.</text>
</comment>
<evidence type="ECO:0000313" key="5">
    <source>
        <dbReference type="EMBL" id="OUO05410.1"/>
    </source>
</evidence>